<sequence length="173" mass="19528">MTDERSGEQGDEHSGELREVRLRGVRDDDLYVFLSYEHDPEAVRRSRFTPRPRDAFLTHWRKRVLGDPDCLVRTVTVGGEVAGHIVSWTVDDKQRFVGYWLGRPYWGGGIGTRALGLFLELERVRPLYADPFGGNTASVRLLERHGFERAGTVRHGDDEHVLLVLTGSGGESP</sequence>
<dbReference type="PANTHER" id="PTHR43328:SF1">
    <property type="entry name" value="N-ACETYLTRANSFERASE DOMAIN-CONTAINING PROTEIN"/>
    <property type="match status" value="1"/>
</dbReference>
<dbReference type="PANTHER" id="PTHR43328">
    <property type="entry name" value="ACETYLTRANSFERASE-RELATED"/>
    <property type="match status" value="1"/>
</dbReference>
<keyword evidence="3" id="KW-1185">Reference proteome</keyword>
<dbReference type="Proteomes" id="UP000035366">
    <property type="component" value="Chromosome"/>
</dbReference>
<evidence type="ECO:0000313" key="2">
    <source>
        <dbReference type="EMBL" id="AKJ11078.1"/>
    </source>
</evidence>
<gene>
    <name evidence="2" type="ORF">ABB07_13920</name>
</gene>
<dbReference type="RefSeq" id="WP_208899047.1">
    <property type="nucleotide sequence ID" value="NZ_CP011497.1"/>
</dbReference>
<protein>
    <recommendedName>
        <fullName evidence="1">N-acetyltransferase domain-containing protein</fullName>
    </recommendedName>
</protein>
<proteinExistence type="predicted"/>
<evidence type="ECO:0000313" key="3">
    <source>
        <dbReference type="Proteomes" id="UP000035366"/>
    </source>
</evidence>
<evidence type="ECO:0000259" key="1">
    <source>
        <dbReference type="PROSITE" id="PS51186"/>
    </source>
</evidence>
<feature type="domain" description="N-acetyltransferase" evidence="1">
    <location>
        <begin position="20"/>
        <end position="168"/>
    </location>
</feature>
<dbReference type="InterPro" id="IPR000182">
    <property type="entry name" value="GNAT_dom"/>
</dbReference>
<dbReference type="SUPFAM" id="SSF55729">
    <property type="entry name" value="Acyl-CoA N-acyltransferases (Nat)"/>
    <property type="match status" value="1"/>
</dbReference>
<name>A0ABM5TJC8_9ACTN</name>
<dbReference type="InterPro" id="IPR016181">
    <property type="entry name" value="Acyl_CoA_acyltransferase"/>
</dbReference>
<organism evidence="2 3">
    <name type="scientific">Streptomyces incarnatus</name>
    <dbReference type="NCBI Taxonomy" id="665007"/>
    <lineage>
        <taxon>Bacteria</taxon>
        <taxon>Bacillati</taxon>
        <taxon>Actinomycetota</taxon>
        <taxon>Actinomycetes</taxon>
        <taxon>Kitasatosporales</taxon>
        <taxon>Streptomycetaceae</taxon>
        <taxon>Streptomyces</taxon>
    </lineage>
</organism>
<dbReference type="Gene3D" id="3.40.630.30">
    <property type="match status" value="1"/>
</dbReference>
<dbReference type="EMBL" id="CP011497">
    <property type="protein sequence ID" value="AKJ11078.1"/>
    <property type="molecule type" value="Genomic_DNA"/>
</dbReference>
<dbReference type="PROSITE" id="PS51186">
    <property type="entry name" value="GNAT"/>
    <property type="match status" value="1"/>
</dbReference>
<dbReference type="Pfam" id="PF13302">
    <property type="entry name" value="Acetyltransf_3"/>
    <property type="match status" value="1"/>
</dbReference>
<accession>A0ABM5TJC8</accession>
<reference evidence="2 3" key="1">
    <citation type="journal article" date="2015" name="ISME J.">
        <title>Draft Genome Sequence of Streptomyces incarnatus NRRL8089, which Produces the Nucleoside Antibiotic Sinefungin.</title>
        <authorList>
            <person name="Oshima K."/>
            <person name="Hattori M."/>
            <person name="Shimizu H."/>
            <person name="Fukuda K."/>
            <person name="Nemoto M."/>
            <person name="Inagaki K."/>
            <person name="Tamura T."/>
        </authorList>
    </citation>
    <scope>NUCLEOTIDE SEQUENCE [LARGE SCALE GENOMIC DNA]</scope>
    <source>
        <strain evidence="2 3">NRRL 8089</strain>
    </source>
</reference>